<reference evidence="7 8" key="1">
    <citation type="submission" date="2021-05" db="EMBL/GenBank/DDBJ databases">
        <title>A novel Methanospirillum isolate from a pyrite-forming mixed culture.</title>
        <authorList>
            <person name="Bunk B."/>
            <person name="Sproer C."/>
            <person name="Spring S."/>
            <person name="Pester M."/>
        </authorList>
    </citation>
    <scope>NUCLEOTIDE SEQUENCE [LARGE SCALE GENOMIC DNA]</scope>
    <source>
        <strain evidence="7 8">J.3.6.1-F.2.7.3</strain>
    </source>
</reference>
<gene>
    <name evidence="7" type="ORF">KHC33_06775</name>
</gene>
<dbReference type="AlphaFoldDB" id="A0A8E7B445"/>
<dbReference type="KEGG" id="mrtj:KHC33_06775"/>
<dbReference type="Gene3D" id="3.40.30.10">
    <property type="entry name" value="Glutaredoxin"/>
    <property type="match status" value="1"/>
</dbReference>
<evidence type="ECO:0000313" key="7">
    <source>
        <dbReference type="EMBL" id="QVV90183.1"/>
    </source>
</evidence>
<dbReference type="Gene3D" id="1.10.10.1590">
    <property type="entry name" value="NADH-quinone oxidoreductase subunit E"/>
    <property type="match status" value="1"/>
</dbReference>
<evidence type="ECO:0000256" key="5">
    <source>
        <dbReference type="ARBA" id="ARBA00023014"/>
    </source>
</evidence>
<evidence type="ECO:0000256" key="2">
    <source>
        <dbReference type="ARBA" id="ARBA00022714"/>
    </source>
</evidence>
<dbReference type="InterPro" id="IPR036249">
    <property type="entry name" value="Thioredoxin-like_sf"/>
</dbReference>
<dbReference type="GO" id="GO:0016491">
    <property type="term" value="F:oxidoreductase activity"/>
    <property type="evidence" value="ECO:0007669"/>
    <property type="project" value="InterPro"/>
</dbReference>
<dbReference type="GO" id="GO:0046872">
    <property type="term" value="F:metal ion binding"/>
    <property type="evidence" value="ECO:0007669"/>
    <property type="project" value="UniProtKB-KW"/>
</dbReference>
<keyword evidence="8" id="KW-1185">Reference proteome</keyword>
<dbReference type="PANTHER" id="PTHR43342">
    <property type="entry name" value="NADH-QUINONE OXIDOREDUCTASE, E SUBUNIT"/>
    <property type="match status" value="1"/>
</dbReference>
<dbReference type="Pfam" id="PF01257">
    <property type="entry name" value="2Fe-2S_thioredx"/>
    <property type="match status" value="1"/>
</dbReference>
<evidence type="ECO:0000313" key="8">
    <source>
        <dbReference type="Proteomes" id="UP000680656"/>
    </source>
</evidence>
<dbReference type="CDD" id="cd03064">
    <property type="entry name" value="TRX_Fd_NuoE"/>
    <property type="match status" value="1"/>
</dbReference>
<dbReference type="Proteomes" id="UP000680656">
    <property type="component" value="Chromosome"/>
</dbReference>
<accession>A0A8E7B445</accession>
<name>A0A8E7B445_9EURY</name>
<keyword evidence="5" id="KW-0411">Iron-sulfur</keyword>
<dbReference type="InterPro" id="IPR002023">
    <property type="entry name" value="NuoE-like"/>
</dbReference>
<dbReference type="RefSeq" id="WP_214420957.1">
    <property type="nucleotide sequence ID" value="NZ_CP075546.1"/>
</dbReference>
<evidence type="ECO:0000256" key="1">
    <source>
        <dbReference type="ARBA" id="ARBA00010643"/>
    </source>
</evidence>
<protein>
    <submittedName>
        <fullName evidence="7">NAD(P)H-dependent oxidoreductase subunit E</fullName>
    </submittedName>
</protein>
<evidence type="ECO:0000256" key="3">
    <source>
        <dbReference type="ARBA" id="ARBA00022723"/>
    </source>
</evidence>
<sequence>MDEKTLDGIIDKYPYPSGRTLGILREIQIHERHIPMDTLKQVSEKLQVPLSELFALVTFYSFFSLKPVGEHLITVCMGTPCHVKGAEIILKTIEEHLGLSGDTQDGKYLQTTPDNKFTVEIARCFGACSMAPVLHVDGDLHGYVTPERIPDILEMYGWTR</sequence>
<dbReference type="GO" id="GO:0051537">
    <property type="term" value="F:2 iron, 2 sulfur cluster binding"/>
    <property type="evidence" value="ECO:0007669"/>
    <property type="project" value="UniProtKB-KW"/>
</dbReference>
<evidence type="ECO:0000256" key="4">
    <source>
        <dbReference type="ARBA" id="ARBA00023004"/>
    </source>
</evidence>
<keyword evidence="4" id="KW-0408">Iron</keyword>
<dbReference type="SUPFAM" id="SSF52833">
    <property type="entry name" value="Thioredoxin-like"/>
    <property type="match status" value="1"/>
</dbReference>
<keyword evidence="3" id="KW-0479">Metal-binding</keyword>
<keyword evidence="2" id="KW-0001">2Fe-2S</keyword>
<dbReference type="PIRSF" id="PIRSF000216">
    <property type="entry name" value="NADH_DH_24kDa"/>
    <property type="match status" value="1"/>
</dbReference>
<dbReference type="InterPro" id="IPR042128">
    <property type="entry name" value="NuoE_dom"/>
</dbReference>
<dbReference type="GeneID" id="65568032"/>
<evidence type="ECO:0000256" key="6">
    <source>
        <dbReference type="ARBA" id="ARBA00034078"/>
    </source>
</evidence>
<dbReference type="EMBL" id="CP075546">
    <property type="protein sequence ID" value="QVV90183.1"/>
    <property type="molecule type" value="Genomic_DNA"/>
</dbReference>
<comment type="cofactor">
    <cofactor evidence="6">
        <name>[2Fe-2S] cluster</name>
        <dbReference type="ChEBI" id="CHEBI:190135"/>
    </cofactor>
</comment>
<dbReference type="InterPro" id="IPR041921">
    <property type="entry name" value="NuoE_N"/>
</dbReference>
<organism evidence="7 8">
    <name type="scientific">Methanospirillum purgamenti</name>
    <dbReference type="NCBI Taxonomy" id="2834276"/>
    <lineage>
        <taxon>Archaea</taxon>
        <taxon>Methanobacteriati</taxon>
        <taxon>Methanobacteriota</taxon>
        <taxon>Stenosarchaea group</taxon>
        <taxon>Methanomicrobia</taxon>
        <taxon>Methanomicrobiales</taxon>
        <taxon>Methanospirillaceae</taxon>
        <taxon>Methanospirillum</taxon>
    </lineage>
</organism>
<dbReference type="PANTHER" id="PTHR43342:SF2">
    <property type="entry name" value="POTENTIAL NAD-REDUCING HYDROGENASE SUBUNIT"/>
    <property type="match status" value="1"/>
</dbReference>
<proteinExistence type="inferred from homology"/>
<dbReference type="InterPro" id="IPR028431">
    <property type="entry name" value="NADP_DH_HndA-like"/>
</dbReference>
<comment type="similarity">
    <text evidence="1">Belongs to the complex I 24 kDa subunit family.</text>
</comment>